<dbReference type="PANTHER" id="PTHR42791:SF1">
    <property type="entry name" value="N-ACETYLTRANSFERASE DOMAIN-CONTAINING PROTEIN"/>
    <property type="match status" value="1"/>
</dbReference>
<comment type="caution">
    <text evidence="2">The sequence shown here is derived from an EMBL/GenBank/DDBJ whole genome shotgun (WGS) entry which is preliminary data.</text>
</comment>
<dbReference type="InterPro" id="IPR000182">
    <property type="entry name" value="GNAT_dom"/>
</dbReference>
<dbReference type="EMBL" id="MU157825">
    <property type="protein sequence ID" value="KAF9534735.1"/>
    <property type="molecule type" value="Genomic_DNA"/>
</dbReference>
<organism evidence="2 3">
    <name type="scientific">Crepidotus variabilis</name>
    <dbReference type="NCBI Taxonomy" id="179855"/>
    <lineage>
        <taxon>Eukaryota</taxon>
        <taxon>Fungi</taxon>
        <taxon>Dikarya</taxon>
        <taxon>Basidiomycota</taxon>
        <taxon>Agaricomycotina</taxon>
        <taxon>Agaricomycetes</taxon>
        <taxon>Agaricomycetidae</taxon>
        <taxon>Agaricales</taxon>
        <taxon>Agaricineae</taxon>
        <taxon>Crepidotaceae</taxon>
        <taxon>Crepidotus</taxon>
    </lineage>
</organism>
<keyword evidence="3" id="KW-1185">Reference proteome</keyword>
<dbReference type="GO" id="GO:0016747">
    <property type="term" value="F:acyltransferase activity, transferring groups other than amino-acyl groups"/>
    <property type="evidence" value="ECO:0007669"/>
    <property type="project" value="InterPro"/>
</dbReference>
<evidence type="ECO:0000313" key="2">
    <source>
        <dbReference type="EMBL" id="KAF9534735.1"/>
    </source>
</evidence>
<dbReference type="InterPro" id="IPR052523">
    <property type="entry name" value="Trichothecene_AcTrans"/>
</dbReference>
<dbReference type="SUPFAM" id="SSF55729">
    <property type="entry name" value="Acyl-CoA N-acyltransferases (Nat)"/>
    <property type="match status" value="1"/>
</dbReference>
<dbReference type="InterPro" id="IPR016181">
    <property type="entry name" value="Acyl_CoA_acyltransferase"/>
</dbReference>
<name>A0A9P6EST2_9AGAR</name>
<evidence type="ECO:0000259" key="1">
    <source>
        <dbReference type="PROSITE" id="PS51186"/>
    </source>
</evidence>
<feature type="domain" description="N-acetyltransferase" evidence="1">
    <location>
        <begin position="160"/>
        <end position="241"/>
    </location>
</feature>
<evidence type="ECO:0000313" key="3">
    <source>
        <dbReference type="Proteomes" id="UP000807306"/>
    </source>
</evidence>
<dbReference type="PROSITE" id="PS51186">
    <property type="entry name" value="GNAT"/>
    <property type="match status" value="1"/>
</dbReference>
<sequence>MIIGNQEESDASFARQALIETRPRLTRVTVEPFRLTDIPAAVDNYYIAFSNDIFNRYIGSIPGPGRSPSSYRKAYSMLRFASRSATKLMLTIDHGAAILAASFPNRNTFLEKFLEGLLKIFSMPHKLIVMPIEQRKRLEEMEMKAKQSAKDADIEKRVKDWVYVDTLFVAKGNQGSGYGSALMKTLTDQLDSSGYTCWLHALASNEGFYIRHGFQTIVSVTFGQDNPEWHEDPFVMNVMIREPKSGMAEED</sequence>
<dbReference type="Gene3D" id="3.40.630.30">
    <property type="match status" value="1"/>
</dbReference>
<accession>A0A9P6EST2</accession>
<dbReference type="OrthoDB" id="2744543at2759"/>
<protein>
    <recommendedName>
        <fullName evidence="1">N-acetyltransferase domain-containing protein</fullName>
    </recommendedName>
</protein>
<dbReference type="Proteomes" id="UP000807306">
    <property type="component" value="Unassembled WGS sequence"/>
</dbReference>
<dbReference type="Pfam" id="PF13508">
    <property type="entry name" value="Acetyltransf_7"/>
    <property type="match status" value="1"/>
</dbReference>
<proteinExistence type="predicted"/>
<dbReference type="AlphaFoldDB" id="A0A9P6EST2"/>
<reference evidence="2" key="1">
    <citation type="submission" date="2020-11" db="EMBL/GenBank/DDBJ databases">
        <authorList>
            <consortium name="DOE Joint Genome Institute"/>
            <person name="Ahrendt S."/>
            <person name="Riley R."/>
            <person name="Andreopoulos W."/>
            <person name="Labutti K."/>
            <person name="Pangilinan J."/>
            <person name="Ruiz-Duenas F.J."/>
            <person name="Barrasa J.M."/>
            <person name="Sanchez-Garcia M."/>
            <person name="Camarero S."/>
            <person name="Miyauchi S."/>
            <person name="Serrano A."/>
            <person name="Linde D."/>
            <person name="Babiker R."/>
            <person name="Drula E."/>
            <person name="Ayuso-Fernandez I."/>
            <person name="Pacheco R."/>
            <person name="Padilla G."/>
            <person name="Ferreira P."/>
            <person name="Barriuso J."/>
            <person name="Kellner H."/>
            <person name="Castanera R."/>
            <person name="Alfaro M."/>
            <person name="Ramirez L."/>
            <person name="Pisabarro A.G."/>
            <person name="Kuo A."/>
            <person name="Tritt A."/>
            <person name="Lipzen A."/>
            <person name="He G."/>
            <person name="Yan M."/>
            <person name="Ng V."/>
            <person name="Cullen D."/>
            <person name="Martin F."/>
            <person name="Rosso M.-N."/>
            <person name="Henrissat B."/>
            <person name="Hibbett D."/>
            <person name="Martinez A.T."/>
            <person name="Grigoriev I.V."/>
        </authorList>
    </citation>
    <scope>NUCLEOTIDE SEQUENCE</scope>
    <source>
        <strain evidence="2">CBS 506.95</strain>
    </source>
</reference>
<gene>
    <name evidence="2" type="ORF">CPB83DRAFT_212343</name>
</gene>
<dbReference type="CDD" id="cd04301">
    <property type="entry name" value="NAT_SF"/>
    <property type="match status" value="1"/>
</dbReference>
<dbReference type="PANTHER" id="PTHR42791">
    <property type="entry name" value="GNAT FAMILY ACETYLTRANSFERASE"/>
    <property type="match status" value="1"/>
</dbReference>